<evidence type="ECO:0000256" key="8">
    <source>
        <dbReference type="ARBA" id="ARBA00023315"/>
    </source>
</evidence>
<evidence type="ECO:0000256" key="5">
    <source>
        <dbReference type="ARBA" id="ARBA00023136"/>
    </source>
</evidence>
<evidence type="ECO:0000256" key="9">
    <source>
        <dbReference type="ARBA" id="ARBA00048048"/>
    </source>
</evidence>
<feature type="region of interest" description="Disordered" evidence="11">
    <location>
        <begin position="129"/>
        <end position="160"/>
    </location>
</feature>
<proteinExistence type="inferred from homology"/>
<evidence type="ECO:0000256" key="3">
    <source>
        <dbReference type="ARBA" id="ARBA00022692"/>
    </source>
</evidence>
<keyword evidence="3 10" id="KW-0812">Transmembrane</keyword>
<feature type="transmembrane region" description="Helical" evidence="10">
    <location>
        <begin position="42"/>
        <end position="61"/>
    </location>
</feature>
<keyword evidence="6" id="KW-0564">Palmitate</keyword>
<dbReference type="InterPro" id="IPR001594">
    <property type="entry name" value="Palmitoyltrfase_DHHC"/>
</dbReference>
<dbReference type="Proteomes" id="UP000749646">
    <property type="component" value="Unassembled WGS sequence"/>
</dbReference>
<comment type="caution">
    <text evidence="13">The sequence shown here is derived from an EMBL/GenBank/DDBJ whole genome shotgun (WGS) entry which is preliminary data.</text>
</comment>
<dbReference type="GO" id="GO:0019706">
    <property type="term" value="F:protein-cysteine S-palmitoyltransferase activity"/>
    <property type="evidence" value="ECO:0007669"/>
    <property type="project" value="UniProtKB-EC"/>
</dbReference>
<comment type="domain">
    <text evidence="10">The DHHC domain is required for palmitoyltransferase activity.</text>
</comment>
<dbReference type="AlphaFoldDB" id="A0A9P6MKC6"/>
<organism evidence="13 14">
    <name type="scientific">Modicella reniformis</name>
    <dbReference type="NCBI Taxonomy" id="1440133"/>
    <lineage>
        <taxon>Eukaryota</taxon>
        <taxon>Fungi</taxon>
        <taxon>Fungi incertae sedis</taxon>
        <taxon>Mucoromycota</taxon>
        <taxon>Mortierellomycotina</taxon>
        <taxon>Mortierellomycetes</taxon>
        <taxon>Mortierellales</taxon>
        <taxon>Mortierellaceae</taxon>
        <taxon>Modicella</taxon>
    </lineage>
</organism>
<evidence type="ECO:0000256" key="1">
    <source>
        <dbReference type="ARBA" id="ARBA00004141"/>
    </source>
</evidence>
<protein>
    <recommendedName>
        <fullName evidence="10">Palmitoyltransferase</fullName>
        <ecNumber evidence="10">2.3.1.225</ecNumber>
    </recommendedName>
</protein>
<evidence type="ECO:0000259" key="12">
    <source>
        <dbReference type="Pfam" id="PF01529"/>
    </source>
</evidence>
<keyword evidence="5 10" id="KW-0472">Membrane</keyword>
<gene>
    <name evidence="13" type="primary">PFA4_2</name>
    <name evidence="13" type="ORF">BGZ65_012891</name>
</gene>
<comment type="catalytic activity">
    <reaction evidence="9 10">
        <text>L-cysteinyl-[protein] + hexadecanoyl-CoA = S-hexadecanoyl-L-cysteinyl-[protein] + CoA</text>
        <dbReference type="Rhea" id="RHEA:36683"/>
        <dbReference type="Rhea" id="RHEA-COMP:10131"/>
        <dbReference type="Rhea" id="RHEA-COMP:11032"/>
        <dbReference type="ChEBI" id="CHEBI:29950"/>
        <dbReference type="ChEBI" id="CHEBI:57287"/>
        <dbReference type="ChEBI" id="CHEBI:57379"/>
        <dbReference type="ChEBI" id="CHEBI:74151"/>
        <dbReference type="EC" id="2.3.1.225"/>
    </reaction>
</comment>
<keyword evidence="14" id="KW-1185">Reference proteome</keyword>
<evidence type="ECO:0000313" key="14">
    <source>
        <dbReference type="Proteomes" id="UP000749646"/>
    </source>
</evidence>
<dbReference type="PROSITE" id="PS50216">
    <property type="entry name" value="DHHC"/>
    <property type="match status" value="1"/>
</dbReference>
<evidence type="ECO:0000256" key="4">
    <source>
        <dbReference type="ARBA" id="ARBA00022989"/>
    </source>
</evidence>
<feature type="compositionally biased region" description="Acidic residues" evidence="11">
    <location>
        <begin position="595"/>
        <end position="604"/>
    </location>
</feature>
<evidence type="ECO:0000256" key="7">
    <source>
        <dbReference type="ARBA" id="ARBA00023288"/>
    </source>
</evidence>
<feature type="transmembrane region" description="Helical" evidence="10">
    <location>
        <begin position="214"/>
        <end position="234"/>
    </location>
</feature>
<dbReference type="EMBL" id="JAAAHW010000244">
    <property type="protein sequence ID" value="KAG0004694.1"/>
    <property type="molecule type" value="Genomic_DNA"/>
</dbReference>
<keyword evidence="7" id="KW-0449">Lipoprotein</keyword>
<feature type="region of interest" description="Disordered" evidence="11">
    <location>
        <begin position="485"/>
        <end position="631"/>
    </location>
</feature>
<comment type="similarity">
    <text evidence="10">Belongs to the DHHC palmitoyltransferase family.</text>
</comment>
<evidence type="ECO:0000256" key="6">
    <source>
        <dbReference type="ARBA" id="ARBA00023139"/>
    </source>
</evidence>
<dbReference type="GO" id="GO:0016020">
    <property type="term" value="C:membrane"/>
    <property type="evidence" value="ECO:0007669"/>
    <property type="project" value="UniProtKB-SubCell"/>
</dbReference>
<feature type="compositionally biased region" description="Acidic residues" evidence="11">
    <location>
        <begin position="508"/>
        <end position="540"/>
    </location>
</feature>
<accession>A0A9P6MKC6</accession>
<keyword evidence="8 10" id="KW-0012">Acyltransferase</keyword>
<sequence length="657" mass="74713">MLFTGNRYIVVAVTLLITYIALTSQIFVFIPWLRTISLARTLQILVPFNIGVALIYWNYYLACTSDPGTPPAGWGVTEDIEIHEVSDDAKDKKNPSATTKADNNVSGAKAMDPGVGHSTAIDHSNNANLKQKKNHHSSSNNVASVVDSSTKAKNKEKEKNKTPLPRYCKTCEAFKPPRSHHCRICNKCILKMDHHCPWINNCVGYFNYGHFIRFITWVTLTTGVCLVLLVWRIVDVMQHEVYYMFAGTVPTKTQVIFMAVNIAVDGGVLLAVGILTIYHFWSMATNTSTIEVWEQEKVDAMIKKGKIRKVKFPYDVGCLRNYRQVLGPTIWLWLCPQRMLSSGTEFPVCDDKDAALIWPPREYNTSKKQNRTFVSEYSSSALRQRQHRNNIQEPLELPADGIDSKGQQHKRKDDHQVSGTAARAPPPSRFPTHVRRGSEGWVVQDLTVQQRAELYDEQVKYQRDHGDQEGNESDNEDYQEGLSDIEADSYGGLPGGMQSSRDYRNVEEKEEESSEEDDIPYDVASDEYDDDYEDEEDLDEYNPYLVYEEEDDEAEGGEAEDDEVTLHGQDRHKIGRFFDHLDPSSGAGHDYNGDNSDEWDEGEGLDVGCRPPIRMKGTHDEPSFTVQHDPKRKTFYTMLVEREEELKKQKAVATNKK</sequence>
<reference evidence="13" key="1">
    <citation type="journal article" date="2020" name="Fungal Divers.">
        <title>Resolving the Mortierellaceae phylogeny through synthesis of multi-gene phylogenetics and phylogenomics.</title>
        <authorList>
            <person name="Vandepol N."/>
            <person name="Liber J."/>
            <person name="Desiro A."/>
            <person name="Na H."/>
            <person name="Kennedy M."/>
            <person name="Barry K."/>
            <person name="Grigoriev I.V."/>
            <person name="Miller A.N."/>
            <person name="O'Donnell K."/>
            <person name="Stajich J.E."/>
            <person name="Bonito G."/>
        </authorList>
    </citation>
    <scope>NUCLEOTIDE SEQUENCE</scope>
    <source>
        <strain evidence="13">MES-2147</strain>
    </source>
</reference>
<dbReference type="OrthoDB" id="331948at2759"/>
<evidence type="ECO:0000256" key="10">
    <source>
        <dbReference type="RuleBase" id="RU079119"/>
    </source>
</evidence>
<dbReference type="EC" id="2.3.1.225" evidence="10"/>
<evidence type="ECO:0000313" key="13">
    <source>
        <dbReference type="EMBL" id="KAG0004694.1"/>
    </source>
</evidence>
<keyword evidence="2 10" id="KW-0808">Transferase</keyword>
<evidence type="ECO:0000256" key="11">
    <source>
        <dbReference type="SAM" id="MobiDB-lite"/>
    </source>
</evidence>
<name>A0A9P6MKC6_9FUNG</name>
<dbReference type="InterPro" id="IPR039859">
    <property type="entry name" value="PFA4/ZDH16/20/ERF2-like"/>
</dbReference>
<keyword evidence="4 10" id="KW-1133">Transmembrane helix</keyword>
<feature type="transmembrane region" description="Helical" evidence="10">
    <location>
        <begin position="6"/>
        <end position="30"/>
    </location>
</feature>
<feature type="compositionally biased region" description="Polar residues" evidence="11">
    <location>
        <begin position="95"/>
        <end position="106"/>
    </location>
</feature>
<dbReference type="Pfam" id="PF01529">
    <property type="entry name" value="DHHC"/>
    <property type="match status" value="1"/>
</dbReference>
<feature type="domain" description="Palmitoyltransferase DHHC" evidence="12">
    <location>
        <begin position="165"/>
        <end position="295"/>
    </location>
</feature>
<feature type="compositionally biased region" description="Low complexity" evidence="11">
    <location>
        <begin position="137"/>
        <end position="151"/>
    </location>
</feature>
<feature type="region of interest" description="Disordered" evidence="11">
    <location>
        <begin position="389"/>
        <end position="436"/>
    </location>
</feature>
<feature type="transmembrane region" description="Helical" evidence="10">
    <location>
        <begin position="255"/>
        <end position="281"/>
    </location>
</feature>
<feature type="compositionally biased region" description="Basic and acidic residues" evidence="11">
    <location>
        <begin position="564"/>
        <end position="582"/>
    </location>
</feature>
<feature type="region of interest" description="Disordered" evidence="11">
    <location>
        <begin position="86"/>
        <end position="109"/>
    </location>
</feature>
<feature type="compositionally biased region" description="Acidic residues" evidence="11">
    <location>
        <begin position="547"/>
        <end position="563"/>
    </location>
</feature>
<evidence type="ECO:0000256" key="2">
    <source>
        <dbReference type="ARBA" id="ARBA00022679"/>
    </source>
</evidence>
<comment type="subcellular location">
    <subcellularLocation>
        <location evidence="1">Membrane</location>
        <topology evidence="1">Multi-pass membrane protein</topology>
    </subcellularLocation>
</comment>
<dbReference type="PANTHER" id="PTHR12246">
    <property type="entry name" value="PALMITOYLTRANSFERASE ZDHHC16"/>
    <property type="match status" value="1"/>
</dbReference>